<dbReference type="InterPro" id="IPR037068">
    <property type="entry name" value="DNA_primase_core_N_sf"/>
</dbReference>
<dbReference type="Gene3D" id="3.40.1360.10">
    <property type="match status" value="1"/>
</dbReference>
<evidence type="ECO:0000313" key="5">
    <source>
        <dbReference type="EMBL" id="ALK82978.1"/>
    </source>
</evidence>
<keyword evidence="3" id="KW-0862">Zinc</keyword>
<dbReference type="SMART" id="SM00400">
    <property type="entry name" value="ZnF_CHCC"/>
    <property type="match status" value="1"/>
</dbReference>
<dbReference type="InterPro" id="IPR050219">
    <property type="entry name" value="DnaG_primase"/>
</dbReference>
<evidence type="ECO:0000313" key="6">
    <source>
        <dbReference type="Proteomes" id="UP000061587"/>
    </source>
</evidence>
<proteinExistence type="predicted"/>
<dbReference type="InterPro" id="IPR036977">
    <property type="entry name" value="DNA_primase_Znf_CHC2"/>
</dbReference>
<dbReference type="PATRIC" id="fig|821.40.peg.408"/>
<gene>
    <name evidence="5" type="ORF">BvMPK_0339</name>
</gene>
<keyword evidence="2" id="KW-0863">Zinc-finger</keyword>
<dbReference type="InterPro" id="IPR034154">
    <property type="entry name" value="TOPRIM_DnaG/twinkle"/>
</dbReference>
<dbReference type="GO" id="GO:0008270">
    <property type="term" value="F:zinc ion binding"/>
    <property type="evidence" value="ECO:0007669"/>
    <property type="project" value="UniProtKB-KW"/>
</dbReference>
<dbReference type="PANTHER" id="PTHR30313:SF2">
    <property type="entry name" value="DNA PRIMASE"/>
    <property type="match status" value="1"/>
</dbReference>
<dbReference type="GO" id="GO:0006269">
    <property type="term" value="P:DNA replication, synthesis of primer"/>
    <property type="evidence" value="ECO:0007669"/>
    <property type="project" value="TreeGrafter"/>
</dbReference>
<dbReference type="GO" id="GO:0003899">
    <property type="term" value="F:DNA-directed RNA polymerase activity"/>
    <property type="evidence" value="ECO:0007669"/>
    <property type="project" value="InterPro"/>
</dbReference>
<dbReference type="GO" id="GO:0003677">
    <property type="term" value="F:DNA binding"/>
    <property type="evidence" value="ECO:0007669"/>
    <property type="project" value="InterPro"/>
</dbReference>
<reference evidence="6" key="1">
    <citation type="submission" date="2015-10" db="EMBL/GenBank/DDBJ databases">
        <title>Extensive mobilome-driven genome diversification in gut-associated Bacteroides vulgatus mpk.</title>
        <authorList>
            <person name="Beier S."/>
            <person name="Lange A."/>
            <person name="Huson D.H."/>
            <person name="Frick J.-S."/>
            <person name="Autenrieth I.B."/>
        </authorList>
    </citation>
    <scope>NUCLEOTIDE SEQUENCE [LARGE SCALE GENOMIC DNA]</scope>
    <source>
        <strain evidence="6">mpk</strain>
    </source>
</reference>
<dbReference type="Pfam" id="PF13155">
    <property type="entry name" value="Toprim_2"/>
    <property type="match status" value="1"/>
</dbReference>
<evidence type="ECO:0000259" key="4">
    <source>
        <dbReference type="SMART" id="SM00400"/>
    </source>
</evidence>
<organism evidence="5 6">
    <name type="scientific">Phocaeicola vulgatus</name>
    <name type="common">Bacteroides vulgatus</name>
    <dbReference type="NCBI Taxonomy" id="821"/>
    <lineage>
        <taxon>Bacteria</taxon>
        <taxon>Pseudomonadati</taxon>
        <taxon>Bacteroidota</taxon>
        <taxon>Bacteroidia</taxon>
        <taxon>Bacteroidales</taxon>
        <taxon>Bacteroidaceae</taxon>
        <taxon>Phocaeicola</taxon>
    </lineage>
</organism>
<dbReference type="Pfam" id="PF08275">
    <property type="entry name" value="DNAG_N"/>
    <property type="match status" value="1"/>
</dbReference>
<dbReference type="InterPro" id="IPR013264">
    <property type="entry name" value="DNAG_N"/>
</dbReference>
<reference evidence="5 6" key="2">
    <citation type="journal article" date="2016" name="Genome Biol. Evol.">
        <title>Extensive mobilome-driven genome diversification in mouse gut-associated Bacteroides vulgatus mpk.</title>
        <authorList>
            <person name="Lange A."/>
            <person name="Beier S."/>
            <person name="Steimle A."/>
            <person name="Autenrieth I.B."/>
            <person name="Huson D.H."/>
            <person name="Frick J.S."/>
        </authorList>
    </citation>
    <scope>NUCLEOTIDE SEQUENCE [LARGE SCALE GENOMIC DNA]</scope>
    <source>
        <strain evidence="6">mpk</strain>
    </source>
</reference>
<dbReference type="EMBL" id="CP013020">
    <property type="protein sequence ID" value="ALK82978.1"/>
    <property type="molecule type" value="Genomic_DNA"/>
</dbReference>
<dbReference type="InterPro" id="IPR002694">
    <property type="entry name" value="Znf_CHC2"/>
</dbReference>
<dbReference type="Pfam" id="PF01807">
    <property type="entry name" value="Zn_ribbon_DnaG"/>
    <property type="match status" value="1"/>
</dbReference>
<dbReference type="SUPFAM" id="SSF56731">
    <property type="entry name" value="DNA primase core"/>
    <property type="match status" value="1"/>
</dbReference>
<evidence type="ECO:0000256" key="1">
    <source>
        <dbReference type="ARBA" id="ARBA00022723"/>
    </source>
</evidence>
<accession>A0A0N7J6P9</accession>
<dbReference type="Proteomes" id="UP000061587">
    <property type="component" value="Chromosome"/>
</dbReference>
<dbReference type="PANTHER" id="PTHR30313">
    <property type="entry name" value="DNA PRIMASE"/>
    <property type="match status" value="1"/>
</dbReference>
<evidence type="ECO:0000256" key="3">
    <source>
        <dbReference type="ARBA" id="ARBA00022833"/>
    </source>
</evidence>
<dbReference type="CDD" id="cd01029">
    <property type="entry name" value="TOPRIM_primases"/>
    <property type="match status" value="1"/>
</dbReference>
<feature type="domain" description="Zinc finger CHC2-type" evidence="4">
    <location>
        <begin position="31"/>
        <end position="86"/>
    </location>
</feature>
<evidence type="ECO:0000256" key="2">
    <source>
        <dbReference type="ARBA" id="ARBA00022771"/>
    </source>
</evidence>
<protein>
    <submittedName>
        <fullName evidence="5">DNA primase</fullName>
    </submittedName>
</protein>
<dbReference type="Gene3D" id="3.90.980.10">
    <property type="entry name" value="DNA primase, catalytic core, N-terminal domain"/>
    <property type="match status" value="1"/>
</dbReference>
<dbReference type="Gene3D" id="3.90.580.10">
    <property type="entry name" value="Zinc finger, CHC2-type domain"/>
    <property type="match status" value="1"/>
</dbReference>
<dbReference type="GO" id="GO:0005737">
    <property type="term" value="C:cytoplasm"/>
    <property type="evidence" value="ECO:0007669"/>
    <property type="project" value="TreeGrafter"/>
</dbReference>
<dbReference type="AlphaFoldDB" id="A0A0N7J6P9"/>
<dbReference type="SUPFAM" id="SSF57783">
    <property type="entry name" value="Zinc beta-ribbon"/>
    <property type="match status" value="1"/>
</dbReference>
<name>A0A0N7J6P9_PHOVU</name>
<sequence>MARIPQETISLLCGLSCESVAERFGIEVLRHKALCFMHEDHHPSLSFFGKNRERWNCFVCNKGGSAIDFVTEYTELNFVEACQWLCQTFGISFENYSPAKSRIKAIRNKKRLKLEDVEKPFSKDVAQWILDNNSLTEKGKQFLFGKRFLNTEIVKQLNIVSIDDSKLLVEKMVKAFDSETLQDSGFITITNGKLYFRLFTPCLIFPYYDKRNNLVGMQSRYLGTNVEAPRFQFISSQKTRLFNLPVLNTMKFGEDLYISEGITDCLALLSAGKKAVAIPSATILPQFDLIKLKTYKLHMYPDQDNAGRLAFVNLRRFFINHYAILKAEQLPEGIKDYSDYYIAKHGRQRS</sequence>
<keyword evidence="1" id="KW-0479">Metal-binding</keyword>